<name>K1R1U5_MAGGI</name>
<accession>K1R1U5</accession>
<protein>
    <submittedName>
        <fullName evidence="1">Uncharacterized protein</fullName>
    </submittedName>
</protein>
<dbReference type="AlphaFoldDB" id="K1R1U5"/>
<sequence length="67" mass="7622">MIELIVKRKVSLISSGKHWIQVVFLMLQPTLTSCLRSSVTTEVTRRKPTGQVPVYVPRVKTIMSHES</sequence>
<dbReference type="HOGENOM" id="CLU_2814943_0_0_1"/>
<gene>
    <name evidence="1" type="ORF">CGI_10020507</name>
</gene>
<dbReference type="InParanoid" id="K1R1U5"/>
<reference evidence="1" key="1">
    <citation type="journal article" date="2012" name="Nature">
        <title>The oyster genome reveals stress adaptation and complexity of shell formation.</title>
        <authorList>
            <person name="Zhang G."/>
            <person name="Fang X."/>
            <person name="Guo X."/>
            <person name="Li L."/>
            <person name="Luo R."/>
            <person name="Xu F."/>
            <person name="Yang P."/>
            <person name="Zhang L."/>
            <person name="Wang X."/>
            <person name="Qi H."/>
            <person name="Xiong Z."/>
            <person name="Que H."/>
            <person name="Xie Y."/>
            <person name="Holland P.W."/>
            <person name="Paps J."/>
            <person name="Zhu Y."/>
            <person name="Wu F."/>
            <person name="Chen Y."/>
            <person name="Wang J."/>
            <person name="Peng C."/>
            <person name="Meng J."/>
            <person name="Yang L."/>
            <person name="Liu J."/>
            <person name="Wen B."/>
            <person name="Zhang N."/>
            <person name="Huang Z."/>
            <person name="Zhu Q."/>
            <person name="Feng Y."/>
            <person name="Mount A."/>
            <person name="Hedgecock D."/>
            <person name="Xu Z."/>
            <person name="Liu Y."/>
            <person name="Domazet-Loso T."/>
            <person name="Du Y."/>
            <person name="Sun X."/>
            <person name="Zhang S."/>
            <person name="Liu B."/>
            <person name="Cheng P."/>
            <person name="Jiang X."/>
            <person name="Li J."/>
            <person name="Fan D."/>
            <person name="Wang W."/>
            <person name="Fu W."/>
            <person name="Wang T."/>
            <person name="Wang B."/>
            <person name="Zhang J."/>
            <person name="Peng Z."/>
            <person name="Li Y."/>
            <person name="Li N."/>
            <person name="Wang J."/>
            <person name="Chen M."/>
            <person name="He Y."/>
            <person name="Tan F."/>
            <person name="Song X."/>
            <person name="Zheng Q."/>
            <person name="Huang R."/>
            <person name="Yang H."/>
            <person name="Du X."/>
            <person name="Chen L."/>
            <person name="Yang M."/>
            <person name="Gaffney P.M."/>
            <person name="Wang S."/>
            <person name="Luo L."/>
            <person name="She Z."/>
            <person name="Ming Y."/>
            <person name="Huang W."/>
            <person name="Zhang S."/>
            <person name="Huang B."/>
            <person name="Zhang Y."/>
            <person name="Qu T."/>
            <person name="Ni P."/>
            <person name="Miao G."/>
            <person name="Wang J."/>
            <person name="Wang Q."/>
            <person name="Steinberg C.E."/>
            <person name="Wang H."/>
            <person name="Li N."/>
            <person name="Qian L."/>
            <person name="Zhang G."/>
            <person name="Li Y."/>
            <person name="Yang H."/>
            <person name="Liu X."/>
            <person name="Wang J."/>
            <person name="Yin Y."/>
            <person name="Wang J."/>
        </authorList>
    </citation>
    <scope>NUCLEOTIDE SEQUENCE [LARGE SCALE GENOMIC DNA]</scope>
    <source>
        <strain evidence="1">05x7-T-G4-1.051#20</strain>
    </source>
</reference>
<dbReference type="PROSITE" id="PS51257">
    <property type="entry name" value="PROKAR_LIPOPROTEIN"/>
    <property type="match status" value="1"/>
</dbReference>
<organism evidence="1">
    <name type="scientific">Magallana gigas</name>
    <name type="common">Pacific oyster</name>
    <name type="synonym">Crassostrea gigas</name>
    <dbReference type="NCBI Taxonomy" id="29159"/>
    <lineage>
        <taxon>Eukaryota</taxon>
        <taxon>Metazoa</taxon>
        <taxon>Spiralia</taxon>
        <taxon>Lophotrochozoa</taxon>
        <taxon>Mollusca</taxon>
        <taxon>Bivalvia</taxon>
        <taxon>Autobranchia</taxon>
        <taxon>Pteriomorphia</taxon>
        <taxon>Ostreida</taxon>
        <taxon>Ostreoidea</taxon>
        <taxon>Ostreidae</taxon>
        <taxon>Magallana</taxon>
    </lineage>
</organism>
<proteinExistence type="predicted"/>
<dbReference type="EMBL" id="JH816438">
    <property type="protein sequence ID" value="EKC35065.1"/>
    <property type="molecule type" value="Genomic_DNA"/>
</dbReference>
<evidence type="ECO:0000313" key="1">
    <source>
        <dbReference type="EMBL" id="EKC35065.1"/>
    </source>
</evidence>